<keyword evidence="1" id="KW-1133">Transmembrane helix</keyword>
<keyword evidence="1" id="KW-0812">Transmembrane</keyword>
<comment type="caution">
    <text evidence="2">The sequence shown here is derived from an EMBL/GenBank/DDBJ whole genome shotgun (WGS) entry which is preliminary data.</text>
</comment>
<protein>
    <submittedName>
        <fullName evidence="2">Uncharacterized protein</fullName>
    </submittedName>
</protein>
<dbReference type="AlphaFoldDB" id="A0A562M1E3"/>
<organism evidence="2 3">
    <name type="scientific">Flavobacterium cauense R2A-7</name>
    <dbReference type="NCBI Taxonomy" id="1341154"/>
    <lineage>
        <taxon>Bacteria</taxon>
        <taxon>Pseudomonadati</taxon>
        <taxon>Bacteroidota</taxon>
        <taxon>Flavobacteriia</taxon>
        <taxon>Flavobacteriales</taxon>
        <taxon>Flavobacteriaceae</taxon>
        <taxon>Flavobacterium</taxon>
    </lineage>
</organism>
<evidence type="ECO:0000313" key="2">
    <source>
        <dbReference type="EMBL" id="TWI13765.1"/>
    </source>
</evidence>
<accession>A0A562M1E3</accession>
<evidence type="ECO:0000313" key="3">
    <source>
        <dbReference type="Proteomes" id="UP000319848"/>
    </source>
</evidence>
<proteinExistence type="predicted"/>
<keyword evidence="3" id="KW-1185">Reference proteome</keyword>
<dbReference type="EMBL" id="VLKQ01000003">
    <property type="protein sequence ID" value="TWI13765.1"/>
    <property type="molecule type" value="Genomic_DNA"/>
</dbReference>
<evidence type="ECO:0000256" key="1">
    <source>
        <dbReference type="SAM" id="Phobius"/>
    </source>
</evidence>
<gene>
    <name evidence="2" type="ORF">IP98_00912</name>
</gene>
<dbReference type="Proteomes" id="UP000319848">
    <property type="component" value="Unassembled WGS sequence"/>
</dbReference>
<sequence>MDKIYSITKIYLIFLLINKFTIFLFPTEKQDYSYNKSAFKPPKTHFLPQIP</sequence>
<reference evidence="2 3" key="1">
    <citation type="journal article" date="2015" name="Stand. Genomic Sci.">
        <title>Genomic Encyclopedia of Bacterial and Archaeal Type Strains, Phase III: the genomes of soil and plant-associated and newly described type strains.</title>
        <authorList>
            <person name="Whitman W.B."/>
            <person name="Woyke T."/>
            <person name="Klenk H.P."/>
            <person name="Zhou Y."/>
            <person name="Lilburn T.G."/>
            <person name="Beck B.J."/>
            <person name="De Vos P."/>
            <person name="Vandamme P."/>
            <person name="Eisen J.A."/>
            <person name="Garrity G."/>
            <person name="Hugenholtz P."/>
            <person name="Kyrpides N.C."/>
        </authorList>
    </citation>
    <scope>NUCLEOTIDE SEQUENCE [LARGE SCALE GENOMIC DNA]</scope>
    <source>
        <strain evidence="2 3">CGMCC 1.7270</strain>
    </source>
</reference>
<name>A0A562M1E3_9FLAO</name>
<feature type="transmembrane region" description="Helical" evidence="1">
    <location>
        <begin position="6"/>
        <end position="26"/>
    </location>
</feature>
<keyword evidence="1" id="KW-0472">Membrane</keyword>